<keyword evidence="1" id="KW-0378">Hydrolase</keyword>
<comment type="caution">
    <text evidence="1">The sequence shown here is derived from an EMBL/GenBank/DDBJ whole genome shotgun (WGS) entry which is preliminary data.</text>
</comment>
<evidence type="ECO:0000313" key="2">
    <source>
        <dbReference type="Proteomes" id="UP001380953"/>
    </source>
</evidence>
<name>A0ACC6PIF2_9BACL</name>
<keyword evidence="2" id="KW-1185">Reference proteome</keyword>
<proteinExistence type="predicted"/>
<dbReference type="Proteomes" id="UP001380953">
    <property type="component" value="Unassembled WGS sequence"/>
</dbReference>
<protein>
    <submittedName>
        <fullName evidence="1">Alpha/beta hydrolase</fullName>
    </submittedName>
</protein>
<accession>A0ACC6PIF2</accession>
<evidence type="ECO:0000313" key="1">
    <source>
        <dbReference type="EMBL" id="MEJ8306765.1"/>
    </source>
</evidence>
<reference evidence="1" key="1">
    <citation type="submission" date="2024-03" db="EMBL/GenBank/DDBJ databases">
        <title>Whole genome sequecning of epiphytes from Marcgravia umbellata leaves.</title>
        <authorList>
            <person name="Kumar G."/>
            <person name="Savka M.A."/>
        </authorList>
    </citation>
    <scope>NUCLEOTIDE SEQUENCE</scope>
    <source>
        <strain evidence="1">RIT_BL5</strain>
    </source>
</reference>
<organism evidence="1 2">
    <name type="scientific">Saccharibacillus sacchari</name>
    <dbReference type="NCBI Taxonomy" id="456493"/>
    <lineage>
        <taxon>Bacteria</taxon>
        <taxon>Bacillati</taxon>
        <taxon>Bacillota</taxon>
        <taxon>Bacilli</taxon>
        <taxon>Bacillales</taxon>
        <taxon>Paenibacillaceae</taxon>
        <taxon>Saccharibacillus</taxon>
    </lineage>
</organism>
<gene>
    <name evidence="1" type="ORF">WKI47_22900</name>
</gene>
<dbReference type="EMBL" id="JBBKAR010000056">
    <property type="protein sequence ID" value="MEJ8306765.1"/>
    <property type="molecule type" value="Genomic_DNA"/>
</dbReference>
<sequence length="268" mass="28868">MNPVILWPEGAPNALGTTDEDVPAIFPYLVEGDTNAAVIVCPGGGYEFRADHEGEPIALWLNTLGISAFVIRYRVAPYRYPSALSDVQRAVRTVRHRAAEFGVDPAKIGVLGFSAGGHLASTAGTLYDAGLPGAEDEIERQSSRPDLLMLCYPVITLQEPYTHAGSRIALLGAEATAQEIESLSSERNVTGDTPPTFLWHTSEDGLVPPENSLLFASALGRVGVPFDLHVYSLGGHGMGMADGDEHVRRWTDECASWLKLNAFSRSSF</sequence>